<reference evidence="2" key="1">
    <citation type="submission" date="2020-11" db="EMBL/GenBank/DDBJ databases">
        <authorList>
            <person name="Tran Van P."/>
        </authorList>
    </citation>
    <scope>NUCLEOTIDE SEQUENCE</scope>
</reference>
<dbReference type="InterPro" id="IPR033124">
    <property type="entry name" value="Ser_caboxypep_his_AS"/>
</dbReference>
<dbReference type="GO" id="GO:0004185">
    <property type="term" value="F:serine-type carboxypeptidase activity"/>
    <property type="evidence" value="ECO:0007669"/>
    <property type="project" value="InterPro"/>
</dbReference>
<dbReference type="Pfam" id="PF00450">
    <property type="entry name" value="Peptidase_S10"/>
    <property type="match status" value="1"/>
</dbReference>
<evidence type="ECO:0000313" key="2">
    <source>
        <dbReference type="EMBL" id="CAD7612351.1"/>
    </source>
</evidence>
<dbReference type="AlphaFoldDB" id="A0A7R9K962"/>
<sequence>MPQDGTMEQGNVTHFLERADVRSALHVGDASFDEANYTAMNTMLKELMVSARPKVEELLNNGYRVVFFNGELDIIVGYPLIVNLCRSLEFNSREEYLSAERHQWYVDGELAGYVKKGGNLTEIMVRGAGHNVPLYVPAHAFDLIYRITRNDLP</sequence>
<evidence type="ECO:0000256" key="1">
    <source>
        <dbReference type="ARBA" id="ARBA00009431"/>
    </source>
</evidence>
<dbReference type="PROSITE" id="PS00560">
    <property type="entry name" value="CARBOXYPEPT_SER_HIS"/>
    <property type="match status" value="1"/>
</dbReference>
<dbReference type="SUPFAM" id="SSF53474">
    <property type="entry name" value="alpha/beta-Hydrolases"/>
    <property type="match status" value="1"/>
</dbReference>
<evidence type="ECO:0008006" key="3">
    <source>
        <dbReference type="Google" id="ProtNLM"/>
    </source>
</evidence>
<gene>
    <name evidence="2" type="ORF">TGEB3V08_LOCUS11143</name>
</gene>
<dbReference type="InterPro" id="IPR029058">
    <property type="entry name" value="AB_hydrolase_fold"/>
</dbReference>
<dbReference type="InterPro" id="IPR001563">
    <property type="entry name" value="Peptidase_S10"/>
</dbReference>
<comment type="similarity">
    <text evidence="1">Belongs to the peptidase S10 family.</text>
</comment>
<organism evidence="2">
    <name type="scientific">Timema genevievae</name>
    <name type="common">Walking stick</name>
    <dbReference type="NCBI Taxonomy" id="629358"/>
    <lineage>
        <taxon>Eukaryota</taxon>
        <taxon>Metazoa</taxon>
        <taxon>Ecdysozoa</taxon>
        <taxon>Arthropoda</taxon>
        <taxon>Hexapoda</taxon>
        <taxon>Insecta</taxon>
        <taxon>Pterygota</taxon>
        <taxon>Neoptera</taxon>
        <taxon>Polyneoptera</taxon>
        <taxon>Phasmatodea</taxon>
        <taxon>Timematodea</taxon>
        <taxon>Timematoidea</taxon>
        <taxon>Timematidae</taxon>
        <taxon>Timema</taxon>
    </lineage>
</organism>
<name>A0A7R9K962_TIMGE</name>
<dbReference type="GO" id="GO:0006508">
    <property type="term" value="P:proteolysis"/>
    <property type="evidence" value="ECO:0007669"/>
    <property type="project" value="InterPro"/>
</dbReference>
<dbReference type="EMBL" id="OE848191">
    <property type="protein sequence ID" value="CAD7612351.1"/>
    <property type="molecule type" value="Genomic_DNA"/>
</dbReference>
<protein>
    <recommendedName>
        <fullName evidence="3">Serine carboxypeptidase</fullName>
    </recommendedName>
</protein>
<accession>A0A7R9K962</accession>
<dbReference type="Gene3D" id="3.40.50.1820">
    <property type="entry name" value="alpha/beta hydrolase"/>
    <property type="match status" value="1"/>
</dbReference>
<proteinExistence type="inferred from homology"/>